<dbReference type="Gene3D" id="2.40.50.100">
    <property type="match status" value="1"/>
</dbReference>
<evidence type="ECO:0000256" key="1">
    <source>
        <dbReference type="ARBA" id="ARBA00004196"/>
    </source>
</evidence>
<dbReference type="GO" id="GO:0030313">
    <property type="term" value="C:cell envelope"/>
    <property type="evidence" value="ECO:0007669"/>
    <property type="project" value="UniProtKB-SubCell"/>
</dbReference>
<dbReference type="PANTHER" id="PTHR32347:SF23">
    <property type="entry name" value="BLL5650 PROTEIN"/>
    <property type="match status" value="1"/>
</dbReference>
<protein>
    <submittedName>
        <fullName evidence="3">Biotin/lipoyl-binding protein</fullName>
    </submittedName>
</protein>
<evidence type="ECO:0000313" key="4">
    <source>
        <dbReference type="Proteomes" id="UP000824116"/>
    </source>
</evidence>
<organism evidence="3 4">
    <name type="scientific">Candidatus Mediterraneibacter stercoravium</name>
    <dbReference type="NCBI Taxonomy" id="2838685"/>
    <lineage>
        <taxon>Bacteria</taxon>
        <taxon>Bacillati</taxon>
        <taxon>Bacillota</taxon>
        <taxon>Clostridia</taxon>
        <taxon>Lachnospirales</taxon>
        <taxon>Lachnospiraceae</taxon>
        <taxon>Mediterraneibacter</taxon>
    </lineage>
</organism>
<reference evidence="3" key="2">
    <citation type="submission" date="2021-04" db="EMBL/GenBank/DDBJ databases">
        <authorList>
            <person name="Gilroy R."/>
        </authorList>
    </citation>
    <scope>NUCLEOTIDE SEQUENCE</scope>
    <source>
        <strain evidence="3">CHK196-3914</strain>
    </source>
</reference>
<dbReference type="PANTHER" id="PTHR32347">
    <property type="entry name" value="EFFLUX SYSTEM COMPONENT YKNX-RELATED"/>
    <property type="match status" value="1"/>
</dbReference>
<comment type="caution">
    <text evidence="3">The sequence shown here is derived from an EMBL/GenBank/DDBJ whole genome shotgun (WGS) entry which is preliminary data.</text>
</comment>
<dbReference type="EMBL" id="DXAY01000053">
    <property type="protein sequence ID" value="HIZ74079.1"/>
    <property type="molecule type" value="Genomic_DNA"/>
</dbReference>
<evidence type="ECO:0000256" key="2">
    <source>
        <dbReference type="ARBA" id="ARBA00023054"/>
    </source>
</evidence>
<evidence type="ECO:0000313" key="3">
    <source>
        <dbReference type="EMBL" id="HIZ74079.1"/>
    </source>
</evidence>
<accession>A0A9D2K1W5</accession>
<reference evidence="3" key="1">
    <citation type="journal article" date="2021" name="PeerJ">
        <title>Extensive microbial diversity within the chicken gut microbiome revealed by metagenomics and culture.</title>
        <authorList>
            <person name="Gilroy R."/>
            <person name="Ravi A."/>
            <person name="Getino M."/>
            <person name="Pursley I."/>
            <person name="Horton D.L."/>
            <person name="Alikhan N.F."/>
            <person name="Baker D."/>
            <person name="Gharbi K."/>
            <person name="Hall N."/>
            <person name="Watson M."/>
            <person name="Adriaenssens E.M."/>
            <person name="Foster-Nyarko E."/>
            <person name="Jarju S."/>
            <person name="Secka A."/>
            <person name="Antonio M."/>
            <person name="Oren A."/>
            <person name="Chaudhuri R.R."/>
            <person name="La Ragione R."/>
            <person name="Hildebrand F."/>
            <person name="Pallen M.J."/>
        </authorList>
    </citation>
    <scope>NUCLEOTIDE SEQUENCE</scope>
    <source>
        <strain evidence="3">CHK196-3914</strain>
    </source>
</reference>
<gene>
    <name evidence="3" type="ORF">H9723_02380</name>
</gene>
<dbReference type="InterPro" id="IPR050465">
    <property type="entry name" value="UPF0194_transport"/>
</dbReference>
<comment type="subcellular location">
    <subcellularLocation>
        <location evidence="1">Cell envelope</location>
    </subcellularLocation>
</comment>
<proteinExistence type="predicted"/>
<name>A0A9D2K1W5_9FIRM</name>
<dbReference type="Proteomes" id="UP000824116">
    <property type="component" value="Unassembled WGS sequence"/>
</dbReference>
<dbReference type="AlphaFoldDB" id="A0A9D2K1W5"/>
<sequence length="445" mass="48888">MKQKQWIRITVIFFAFMIVLTIFSRGAASVTKAKVTVTKAAGQTISHEIRLDGLIEAKDNFLQYVPSGLMVKSVRVSPGQQVKSGDVLFTVDTQRLGEKIGDIKEQIADAEEKNDLTVSRAEKAYQDAVSDAQEEKDLAYRDYEEAVNTYNEYIDTHPVFEQTAPEGSAENGAVPDESYYNESTALELENAMEAAQSAYERVVREQDKIVQAAADSLQQTKEDLALDGDTALLEESLKELQPFLENEGQYLAEYQGVVDRILVNPGIETTAGVAVLIADSDGGVRLEAAFPEEYRDDITQSGTVTLMGENLNGEEESYVVSNAAVSKANNTETGNTDGYTLTADIPGDLYAVGSTVSVTVDNRSEEYDTCVPLQCLRQNGNYQYFIYVTEEQDTVLGNETVAKEMIVNVLDKNERYAALEETVSGDVILSANKDITDGSRVVIIE</sequence>
<keyword evidence="2" id="KW-0175">Coiled coil</keyword>